<evidence type="ECO:0000256" key="1">
    <source>
        <dbReference type="SAM" id="Phobius"/>
    </source>
</evidence>
<feature type="transmembrane region" description="Helical" evidence="1">
    <location>
        <begin position="7"/>
        <end position="23"/>
    </location>
</feature>
<comment type="caution">
    <text evidence="2">The sequence shown here is derived from an EMBL/GenBank/DDBJ whole genome shotgun (WGS) entry which is preliminary data.</text>
</comment>
<protein>
    <submittedName>
        <fullName evidence="2">DUF2871 domain-containing protein</fullName>
    </submittedName>
</protein>
<name>A0A3E2VW47_CLOIN</name>
<dbReference type="OrthoDB" id="1644899at2"/>
<feature type="transmembrane region" description="Helical" evidence="1">
    <location>
        <begin position="109"/>
        <end position="131"/>
    </location>
</feature>
<feature type="transmembrane region" description="Helical" evidence="1">
    <location>
        <begin position="43"/>
        <end position="63"/>
    </location>
</feature>
<keyword evidence="1" id="KW-0472">Membrane</keyword>
<evidence type="ECO:0000313" key="3">
    <source>
        <dbReference type="Proteomes" id="UP000260025"/>
    </source>
</evidence>
<dbReference type="Proteomes" id="UP000260025">
    <property type="component" value="Unassembled WGS sequence"/>
</dbReference>
<sequence length="140" mass="15472">MKKTINLAFLYAILAMIGGVFYREFTKLSGFDGRTALSFVHTHLFLLGMVMFLIVTFCIRLFAIQESKKYRAFIIVYNIGVLLTSLMLAVRGVLQVNGSTLSSAANGMISGFAGIGHILVGIGMILFFLMLKEKVKESCM</sequence>
<dbReference type="EMBL" id="QVEV01000016">
    <property type="protein sequence ID" value="RGC15008.1"/>
    <property type="molecule type" value="Genomic_DNA"/>
</dbReference>
<keyword evidence="1" id="KW-0812">Transmembrane</keyword>
<dbReference type="InterPro" id="IPR021299">
    <property type="entry name" value="DUF2871"/>
</dbReference>
<dbReference type="AlphaFoldDB" id="A0A3E2VW47"/>
<proteinExistence type="predicted"/>
<gene>
    <name evidence="2" type="ORF">DXA38_11990</name>
</gene>
<reference evidence="2 3" key="1">
    <citation type="submission" date="2018-08" db="EMBL/GenBank/DDBJ databases">
        <title>A genome reference for cultivated species of the human gut microbiota.</title>
        <authorList>
            <person name="Zou Y."/>
            <person name="Xue W."/>
            <person name="Luo G."/>
        </authorList>
    </citation>
    <scope>NUCLEOTIDE SEQUENCE [LARGE SCALE GENOMIC DNA]</scope>
    <source>
        <strain evidence="2 3">OF01-2LB</strain>
    </source>
</reference>
<dbReference type="Pfam" id="PF11070">
    <property type="entry name" value="DUF2871"/>
    <property type="match status" value="1"/>
</dbReference>
<accession>A0A3E2VW47</accession>
<dbReference type="RefSeq" id="WP_117443368.1">
    <property type="nucleotide sequence ID" value="NZ_JAJFEN010000005.1"/>
</dbReference>
<keyword evidence="1" id="KW-1133">Transmembrane helix</keyword>
<feature type="transmembrane region" description="Helical" evidence="1">
    <location>
        <begin position="70"/>
        <end position="89"/>
    </location>
</feature>
<organism evidence="2 3">
    <name type="scientific">Clostridium innocuum</name>
    <dbReference type="NCBI Taxonomy" id="1522"/>
    <lineage>
        <taxon>Bacteria</taxon>
        <taxon>Bacillati</taxon>
        <taxon>Bacillota</taxon>
        <taxon>Clostridia</taxon>
        <taxon>Eubacteriales</taxon>
        <taxon>Clostridiaceae</taxon>
        <taxon>Clostridium</taxon>
    </lineage>
</organism>
<evidence type="ECO:0000313" key="2">
    <source>
        <dbReference type="EMBL" id="RGC15008.1"/>
    </source>
</evidence>